<dbReference type="InterPro" id="IPR027443">
    <property type="entry name" value="IPNS-like_sf"/>
</dbReference>
<dbReference type="Gene3D" id="2.60.120.330">
    <property type="entry name" value="B-lactam Antibiotic, Isopenicillin N Synthase, Chain"/>
    <property type="match status" value="1"/>
</dbReference>
<dbReference type="Pfam" id="PF03171">
    <property type="entry name" value="2OG-FeII_Oxy"/>
    <property type="match status" value="1"/>
</dbReference>
<evidence type="ECO:0000259" key="5">
    <source>
        <dbReference type="Pfam" id="PF03171"/>
    </source>
</evidence>
<dbReference type="InterPro" id="IPR044861">
    <property type="entry name" value="IPNS-like_FE2OG_OXY"/>
</dbReference>
<dbReference type="GO" id="GO:0016491">
    <property type="term" value="F:oxidoreductase activity"/>
    <property type="evidence" value="ECO:0007669"/>
    <property type="project" value="UniProtKB-KW"/>
</dbReference>
<keyword evidence="3" id="KW-0560">Oxidoreductase</keyword>
<keyword evidence="7" id="KW-1185">Reference proteome</keyword>
<organism evidence="6 7">
    <name type="scientific">Thalictrum thalictroides</name>
    <name type="common">Rue-anemone</name>
    <name type="synonym">Anemone thalictroides</name>
    <dbReference type="NCBI Taxonomy" id="46969"/>
    <lineage>
        <taxon>Eukaryota</taxon>
        <taxon>Viridiplantae</taxon>
        <taxon>Streptophyta</taxon>
        <taxon>Embryophyta</taxon>
        <taxon>Tracheophyta</taxon>
        <taxon>Spermatophyta</taxon>
        <taxon>Magnoliopsida</taxon>
        <taxon>Ranunculales</taxon>
        <taxon>Ranunculaceae</taxon>
        <taxon>Thalictroideae</taxon>
        <taxon>Thalictrum</taxon>
    </lineage>
</organism>
<keyword evidence="4" id="KW-0408">Iron</keyword>
<dbReference type="Proteomes" id="UP000554482">
    <property type="component" value="Unassembled WGS sequence"/>
</dbReference>
<dbReference type="SUPFAM" id="SSF51197">
    <property type="entry name" value="Clavaminate synthase-like"/>
    <property type="match status" value="1"/>
</dbReference>
<dbReference type="EMBL" id="JABWDY010017393">
    <property type="protein sequence ID" value="KAF5195385.1"/>
    <property type="molecule type" value="Genomic_DNA"/>
</dbReference>
<sequence length="82" mass="9402">MIEYLNHINKLKVILSQLALGLNPHYLNHIECMKSEAWVGHYYPACPEPELTLGTTRHAELDFVTILLHEGPATDKQIKTMF</sequence>
<evidence type="ECO:0000256" key="4">
    <source>
        <dbReference type="ARBA" id="ARBA00023004"/>
    </source>
</evidence>
<dbReference type="PANTHER" id="PTHR10209">
    <property type="entry name" value="OXIDOREDUCTASE, 2OG-FE II OXYGENASE FAMILY PROTEIN"/>
    <property type="match status" value="1"/>
</dbReference>
<gene>
    <name evidence="6" type="ORF">FRX31_015028</name>
</gene>
<feature type="domain" description="Isopenicillin N synthase-like Fe(2+) 2OG dioxygenase" evidence="5">
    <location>
        <begin position="39"/>
        <end position="70"/>
    </location>
</feature>
<reference evidence="6 7" key="1">
    <citation type="submission" date="2020-06" db="EMBL/GenBank/DDBJ databases">
        <title>Transcriptomic and genomic resources for Thalictrum thalictroides and T. hernandezii: Facilitating candidate gene discovery in an emerging model plant lineage.</title>
        <authorList>
            <person name="Arias T."/>
            <person name="Riano-Pachon D.M."/>
            <person name="Di Stilio V.S."/>
        </authorList>
    </citation>
    <scope>NUCLEOTIDE SEQUENCE [LARGE SCALE GENOMIC DNA]</scope>
    <source>
        <strain evidence="7">cv. WT478/WT964</strain>
        <tissue evidence="6">Leaves</tissue>
    </source>
</reference>
<dbReference type="AlphaFoldDB" id="A0A7J6WG50"/>
<dbReference type="GO" id="GO:0046872">
    <property type="term" value="F:metal ion binding"/>
    <property type="evidence" value="ECO:0007669"/>
    <property type="project" value="UniProtKB-KW"/>
</dbReference>
<evidence type="ECO:0000256" key="2">
    <source>
        <dbReference type="ARBA" id="ARBA00022723"/>
    </source>
</evidence>
<comment type="caution">
    <text evidence="6">The sequence shown here is derived from an EMBL/GenBank/DDBJ whole genome shotgun (WGS) entry which is preliminary data.</text>
</comment>
<proteinExistence type="inferred from homology"/>
<protein>
    <submittedName>
        <fullName evidence="6">1-aminocyclopropane-1-carboxylate oxidase-like protein</fullName>
    </submittedName>
</protein>
<evidence type="ECO:0000256" key="1">
    <source>
        <dbReference type="ARBA" id="ARBA00008056"/>
    </source>
</evidence>
<accession>A0A7J6WG50</accession>
<evidence type="ECO:0000313" key="6">
    <source>
        <dbReference type="EMBL" id="KAF5195385.1"/>
    </source>
</evidence>
<name>A0A7J6WG50_THATH</name>
<dbReference type="PANTHER" id="PTHR10209:SF714">
    <property type="entry name" value="1-AMINOCYCLOPROPANE-1-CARBOXYLATE OXIDASE HOMOLOG 11-RELATED"/>
    <property type="match status" value="1"/>
</dbReference>
<dbReference type="OrthoDB" id="288590at2759"/>
<keyword evidence="2" id="KW-0479">Metal-binding</keyword>
<evidence type="ECO:0000256" key="3">
    <source>
        <dbReference type="ARBA" id="ARBA00023002"/>
    </source>
</evidence>
<comment type="similarity">
    <text evidence="1">Belongs to the iron/ascorbate-dependent oxidoreductase family.</text>
</comment>
<evidence type="ECO:0000313" key="7">
    <source>
        <dbReference type="Proteomes" id="UP000554482"/>
    </source>
</evidence>